<feature type="chain" id="PRO_5043911077" evidence="1">
    <location>
        <begin position="24"/>
        <end position="217"/>
    </location>
</feature>
<organism evidence="2 3">
    <name type="scientific">Pleurodeles waltl</name>
    <name type="common">Iberian ribbed newt</name>
    <dbReference type="NCBI Taxonomy" id="8319"/>
    <lineage>
        <taxon>Eukaryota</taxon>
        <taxon>Metazoa</taxon>
        <taxon>Chordata</taxon>
        <taxon>Craniata</taxon>
        <taxon>Vertebrata</taxon>
        <taxon>Euteleostomi</taxon>
        <taxon>Amphibia</taxon>
        <taxon>Batrachia</taxon>
        <taxon>Caudata</taxon>
        <taxon>Salamandroidea</taxon>
        <taxon>Salamandridae</taxon>
        <taxon>Pleurodelinae</taxon>
        <taxon>Pleurodeles</taxon>
    </lineage>
</organism>
<keyword evidence="1" id="KW-0732">Signal</keyword>
<accession>A0AAV7VEZ8</accession>
<dbReference type="EMBL" id="JANPWB010000003">
    <property type="protein sequence ID" value="KAJ1200194.1"/>
    <property type="molecule type" value="Genomic_DNA"/>
</dbReference>
<dbReference type="AlphaFoldDB" id="A0AAV7VEZ8"/>
<name>A0AAV7VEZ8_PLEWA</name>
<reference evidence="2" key="1">
    <citation type="journal article" date="2022" name="bioRxiv">
        <title>Sequencing and chromosome-scale assembly of the giantPleurodeles waltlgenome.</title>
        <authorList>
            <person name="Brown T."/>
            <person name="Elewa A."/>
            <person name="Iarovenko S."/>
            <person name="Subramanian E."/>
            <person name="Araus A.J."/>
            <person name="Petzold A."/>
            <person name="Susuki M."/>
            <person name="Suzuki K.-i.T."/>
            <person name="Hayashi T."/>
            <person name="Toyoda A."/>
            <person name="Oliveira C."/>
            <person name="Osipova E."/>
            <person name="Leigh N.D."/>
            <person name="Simon A."/>
            <person name="Yun M.H."/>
        </authorList>
    </citation>
    <scope>NUCLEOTIDE SEQUENCE</scope>
    <source>
        <strain evidence="2">20211129_DDA</strain>
        <tissue evidence="2">Liver</tissue>
    </source>
</reference>
<gene>
    <name evidence="2" type="ORF">NDU88_004021</name>
</gene>
<evidence type="ECO:0000313" key="3">
    <source>
        <dbReference type="Proteomes" id="UP001066276"/>
    </source>
</evidence>
<evidence type="ECO:0000313" key="2">
    <source>
        <dbReference type="EMBL" id="KAJ1200194.1"/>
    </source>
</evidence>
<keyword evidence="3" id="KW-1185">Reference proteome</keyword>
<dbReference type="Proteomes" id="UP001066276">
    <property type="component" value="Chromosome 2_1"/>
</dbReference>
<sequence length="217" mass="22954">MASYCSLLGAVSLPCHLAILLRARSQSGTCGGYCGGCECSKLPLHAGGASLPCRLAALLFRCWQGVHQEPAEGAAEGAVEAASPASYRSLLGAISLPCHPAALSFHCMQRAHQEPVEGAAEAVGEALVVRRACEHSELPRLQSLHRLAVLPQISGWDHECGKLPLLLPSPRLTTVKENCQESMEAMGDTPMTQRSKSEPFRPSSINSCRGMGEVLAA</sequence>
<comment type="caution">
    <text evidence="2">The sequence shown here is derived from an EMBL/GenBank/DDBJ whole genome shotgun (WGS) entry which is preliminary data.</text>
</comment>
<feature type="signal peptide" evidence="1">
    <location>
        <begin position="1"/>
        <end position="23"/>
    </location>
</feature>
<protein>
    <submittedName>
        <fullName evidence="2">Uncharacterized protein</fullName>
    </submittedName>
</protein>
<evidence type="ECO:0000256" key="1">
    <source>
        <dbReference type="SAM" id="SignalP"/>
    </source>
</evidence>
<proteinExistence type="predicted"/>